<reference evidence="2 3" key="1">
    <citation type="journal article" date="2018" name="Sci. Data">
        <title>The draft genome sequence of cork oak.</title>
        <authorList>
            <person name="Ramos A.M."/>
            <person name="Usie A."/>
            <person name="Barbosa P."/>
            <person name="Barros P.M."/>
            <person name="Capote T."/>
            <person name="Chaves I."/>
            <person name="Simoes F."/>
            <person name="Abreu I."/>
            <person name="Carrasquinho I."/>
            <person name="Faro C."/>
            <person name="Guimaraes J.B."/>
            <person name="Mendonca D."/>
            <person name="Nobrega F."/>
            <person name="Rodrigues L."/>
            <person name="Saibo N.J.M."/>
            <person name="Varela M.C."/>
            <person name="Egas C."/>
            <person name="Matos J."/>
            <person name="Miguel C.M."/>
            <person name="Oliveira M.M."/>
            <person name="Ricardo C.P."/>
            <person name="Goncalves S."/>
        </authorList>
    </citation>
    <scope>NUCLEOTIDE SEQUENCE [LARGE SCALE GENOMIC DNA]</scope>
    <source>
        <strain evidence="3">cv. HL8</strain>
    </source>
</reference>
<evidence type="ECO:0000313" key="2">
    <source>
        <dbReference type="EMBL" id="KAK7829316.1"/>
    </source>
</evidence>
<organism evidence="2 3">
    <name type="scientific">Quercus suber</name>
    <name type="common">Cork oak</name>
    <dbReference type="NCBI Taxonomy" id="58331"/>
    <lineage>
        <taxon>Eukaryota</taxon>
        <taxon>Viridiplantae</taxon>
        <taxon>Streptophyta</taxon>
        <taxon>Embryophyta</taxon>
        <taxon>Tracheophyta</taxon>
        <taxon>Spermatophyta</taxon>
        <taxon>Magnoliopsida</taxon>
        <taxon>eudicotyledons</taxon>
        <taxon>Gunneridae</taxon>
        <taxon>Pentapetalae</taxon>
        <taxon>rosids</taxon>
        <taxon>fabids</taxon>
        <taxon>Fagales</taxon>
        <taxon>Fagaceae</taxon>
        <taxon>Quercus</taxon>
    </lineage>
</organism>
<evidence type="ECO:0000313" key="3">
    <source>
        <dbReference type="Proteomes" id="UP000237347"/>
    </source>
</evidence>
<evidence type="ECO:0000259" key="1">
    <source>
        <dbReference type="Pfam" id="PF24847"/>
    </source>
</evidence>
<proteinExistence type="predicted"/>
<dbReference type="Pfam" id="PF24847">
    <property type="entry name" value="DUF7722"/>
    <property type="match status" value="2"/>
</dbReference>
<keyword evidence="3" id="KW-1185">Reference proteome</keyword>
<protein>
    <recommendedName>
        <fullName evidence="1">DUF7722 domain-containing protein</fullName>
    </recommendedName>
</protein>
<dbReference type="PANTHER" id="PTHR33513">
    <property type="entry name" value="OS06G0523300 PROTEIN"/>
    <property type="match status" value="1"/>
</dbReference>
<feature type="domain" description="DUF7722" evidence="1">
    <location>
        <begin position="5"/>
        <end position="35"/>
    </location>
</feature>
<sequence>MPLHYPSYRKSDYETMPEWKLDCLLNEYGLPVTGDDYLALSNAQLKDIVEKGRMSGISFANTAIAMPGLRPNGHQMNKSNNCHHFQMPLHYPRYRKSDYETMPEWKLDCLLNEYGLPVTGDVTQKRNFAMGAFLWPSQE</sequence>
<dbReference type="AlphaFoldDB" id="A0AAW0JST0"/>
<dbReference type="InterPro" id="IPR056139">
    <property type="entry name" value="DUF7722"/>
</dbReference>
<dbReference type="Proteomes" id="UP000237347">
    <property type="component" value="Unassembled WGS sequence"/>
</dbReference>
<gene>
    <name evidence="2" type="ORF">CFP56_029501</name>
</gene>
<comment type="caution">
    <text evidence="2">The sequence shown here is derived from an EMBL/GenBank/DDBJ whole genome shotgun (WGS) entry which is preliminary data.</text>
</comment>
<name>A0AAW0JST0_QUESU</name>
<accession>A0AAW0JST0</accession>
<dbReference type="EMBL" id="PKMF04000485">
    <property type="protein sequence ID" value="KAK7829316.1"/>
    <property type="molecule type" value="Genomic_DNA"/>
</dbReference>
<dbReference type="PANTHER" id="PTHR33513:SF4">
    <property type="entry name" value="GB|AAF04428.1"/>
    <property type="match status" value="1"/>
</dbReference>
<feature type="domain" description="DUF7722" evidence="1">
    <location>
        <begin position="91"/>
        <end position="136"/>
    </location>
</feature>